<gene>
    <name evidence="2" type="ORF">IP98_00575</name>
</gene>
<reference evidence="2 3" key="1">
    <citation type="journal article" date="2015" name="Stand. Genomic Sci.">
        <title>Genomic Encyclopedia of Bacterial and Archaeal Type Strains, Phase III: the genomes of soil and plant-associated and newly described type strains.</title>
        <authorList>
            <person name="Whitman W.B."/>
            <person name="Woyke T."/>
            <person name="Klenk H.P."/>
            <person name="Zhou Y."/>
            <person name="Lilburn T.G."/>
            <person name="Beck B.J."/>
            <person name="De Vos P."/>
            <person name="Vandamme P."/>
            <person name="Eisen J.A."/>
            <person name="Garrity G."/>
            <person name="Hugenholtz P."/>
            <person name="Kyrpides N.C."/>
        </authorList>
    </citation>
    <scope>NUCLEOTIDE SEQUENCE [LARGE SCALE GENOMIC DNA]</scope>
    <source>
        <strain evidence="2 3">CGMCC 1.7270</strain>
    </source>
</reference>
<accession>V6RZR2</accession>
<keyword evidence="1" id="KW-0732">Signal</keyword>
<organism evidence="2 3">
    <name type="scientific">Flavobacterium cauense R2A-7</name>
    <dbReference type="NCBI Taxonomy" id="1341154"/>
    <lineage>
        <taxon>Bacteria</taxon>
        <taxon>Pseudomonadati</taxon>
        <taxon>Bacteroidota</taxon>
        <taxon>Flavobacteriia</taxon>
        <taxon>Flavobacteriales</taxon>
        <taxon>Flavobacteriaceae</taxon>
        <taxon>Flavobacterium</taxon>
    </lineage>
</organism>
<comment type="caution">
    <text evidence="2">The sequence shown here is derived from an EMBL/GenBank/DDBJ whole genome shotgun (WGS) entry which is preliminary data.</text>
</comment>
<dbReference type="RefSeq" id="WP_023570794.1">
    <property type="nucleotide sequence ID" value="NZ_AVBI01000016.1"/>
</dbReference>
<name>V6RZR2_9FLAO</name>
<protein>
    <recommendedName>
        <fullName evidence="4">YD repeat-containing protein</fullName>
    </recommendedName>
</protein>
<dbReference type="Gene3D" id="2.180.10.10">
    <property type="entry name" value="RHS repeat-associated core"/>
    <property type="match status" value="1"/>
</dbReference>
<sequence length="266" mass="30803">MRKLVVLLFGVFSITISAQENHRTSDFNLHPKTETVERTEYVFNLDTNAKEVGSVITMTFYNTYLQTVYKDYGSSQLKSTYHYNIDNLLVEIREEDLTAQTENKILYQYKKGQLVKKNEFISGRLFSETNYAYDKTGRLQKAVEKETGNANIVVTLCSNYTTAGKYKVVTTDYSGTKIVQQQTEQYADGLLLSGIYEMFDLKTNTTFLYDEKRNLISEQNEKEAPTTYRYEYDAMGNPVNIVIANMTDDFRSKEICIKNTYSDFRN</sequence>
<evidence type="ECO:0000313" key="3">
    <source>
        <dbReference type="Proteomes" id="UP000319848"/>
    </source>
</evidence>
<dbReference type="AlphaFoldDB" id="V6RZR2"/>
<dbReference type="EMBL" id="VLKQ01000002">
    <property type="protein sequence ID" value="TWI14612.1"/>
    <property type="molecule type" value="Genomic_DNA"/>
</dbReference>
<dbReference type="OrthoDB" id="1321409at2"/>
<feature type="chain" id="PRO_5030178670" description="YD repeat-containing protein" evidence="1">
    <location>
        <begin position="19"/>
        <end position="266"/>
    </location>
</feature>
<evidence type="ECO:0000256" key="1">
    <source>
        <dbReference type="SAM" id="SignalP"/>
    </source>
</evidence>
<dbReference type="Proteomes" id="UP000319848">
    <property type="component" value="Unassembled WGS sequence"/>
</dbReference>
<proteinExistence type="predicted"/>
<evidence type="ECO:0008006" key="4">
    <source>
        <dbReference type="Google" id="ProtNLM"/>
    </source>
</evidence>
<feature type="signal peptide" evidence="1">
    <location>
        <begin position="1"/>
        <end position="18"/>
    </location>
</feature>
<keyword evidence="3" id="KW-1185">Reference proteome</keyword>
<evidence type="ECO:0000313" key="2">
    <source>
        <dbReference type="EMBL" id="TWI14612.1"/>
    </source>
</evidence>